<protein>
    <submittedName>
        <fullName evidence="2">Uncharacterized protein</fullName>
    </submittedName>
</protein>
<accession>A0ABS1M9G1</accession>
<organism evidence="2 3">
    <name type="scientific">Nocardia acididurans</name>
    <dbReference type="NCBI Taxonomy" id="2802282"/>
    <lineage>
        <taxon>Bacteria</taxon>
        <taxon>Bacillati</taxon>
        <taxon>Actinomycetota</taxon>
        <taxon>Actinomycetes</taxon>
        <taxon>Mycobacteriales</taxon>
        <taxon>Nocardiaceae</taxon>
        <taxon>Nocardia</taxon>
    </lineage>
</organism>
<evidence type="ECO:0000313" key="3">
    <source>
        <dbReference type="Proteomes" id="UP000602198"/>
    </source>
</evidence>
<gene>
    <name evidence="2" type="ORF">JK358_23025</name>
</gene>
<dbReference type="RefSeq" id="WP_201950113.1">
    <property type="nucleotide sequence ID" value="NZ_JAERRJ010000008.1"/>
</dbReference>
<keyword evidence="3" id="KW-1185">Reference proteome</keyword>
<name>A0ABS1M9G1_9NOCA</name>
<comment type="caution">
    <text evidence="2">The sequence shown here is derived from an EMBL/GenBank/DDBJ whole genome shotgun (WGS) entry which is preliminary data.</text>
</comment>
<sequence>MKLVIAGAFIALAAAVGAGTAEARAYAPDTVILRSPDGALTMTYGAYVEWLTENAATVGPEVQQAGGCVAYVNQQNIKKPRAKEAQPLGADPYIAGCQEALGL</sequence>
<dbReference type="Proteomes" id="UP000602198">
    <property type="component" value="Unassembled WGS sequence"/>
</dbReference>
<evidence type="ECO:0000256" key="1">
    <source>
        <dbReference type="SAM" id="SignalP"/>
    </source>
</evidence>
<feature type="chain" id="PRO_5047407289" evidence="1">
    <location>
        <begin position="24"/>
        <end position="103"/>
    </location>
</feature>
<evidence type="ECO:0000313" key="2">
    <source>
        <dbReference type="EMBL" id="MBL1077278.1"/>
    </source>
</evidence>
<reference evidence="2 3" key="1">
    <citation type="submission" date="2021-01" db="EMBL/GenBank/DDBJ databases">
        <title>WGS of actinomycetes isolated from Thailand.</title>
        <authorList>
            <person name="Thawai C."/>
        </authorList>
    </citation>
    <scope>NUCLEOTIDE SEQUENCE [LARGE SCALE GENOMIC DNA]</scope>
    <source>
        <strain evidence="2 3">LPG 2</strain>
    </source>
</reference>
<dbReference type="EMBL" id="JAERRJ010000008">
    <property type="protein sequence ID" value="MBL1077278.1"/>
    <property type="molecule type" value="Genomic_DNA"/>
</dbReference>
<feature type="signal peptide" evidence="1">
    <location>
        <begin position="1"/>
        <end position="23"/>
    </location>
</feature>
<keyword evidence="1" id="KW-0732">Signal</keyword>
<proteinExistence type="predicted"/>